<accession>A0ABQ3YEI5</accession>
<dbReference type="Gene3D" id="3.40.50.360">
    <property type="match status" value="1"/>
</dbReference>
<sequence length="172" mass="18205">MLRALVVYESLFGNTEAVARAVAEGLGETFEVKVVEAREMPSAGDVDLLVAGAPTHAFGLSRPRTREDAARQGEVRPGSVGVGLREYLDVSPSLPGTAAATFDTRINKPLVPGSAAHRAHRRLRRLGCRMLLPAESFRVEGVDGPLVAGELGRARAWGARLAAAMPVAGRRA</sequence>
<evidence type="ECO:0000313" key="2">
    <source>
        <dbReference type="EMBL" id="GID78407.1"/>
    </source>
</evidence>
<dbReference type="Pfam" id="PF00258">
    <property type="entry name" value="Flavodoxin_1"/>
    <property type="match status" value="1"/>
</dbReference>
<evidence type="ECO:0000259" key="1">
    <source>
        <dbReference type="PROSITE" id="PS50902"/>
    </source>
</evidence>
<dbReference type="InterPro" id="IPR001226">
    <property type="entry name" value="Flavodoxin_CS"/>
</dbReference>
<dbReference type="InterPro" id="IPR008254">
    <property type="entry name" value="Flavodoxin/NO_synth"/>
</dbReference>
<reference evidence="2 3" key="1">
    <citation type="submission" date="2021-01" db="EMBL/GenBank/DDBJ databases">
        <title>Whole genome shotgun sequence of Actinoplanes deccanensis NBRC 13994.</title>
        <authorList>
            <person name="Komaki H."/>
            <person name="Tamura T."/>
        </authorList>
    </citation>
    <scope>NUCLEOTIDE SEQUENCE [LARGE SCALE GENOMIC DNA]</scope>
    <source>
        <strain evidence="2 3">NBRC 13994</strain>
    </source>
</reference>
<name>A0ABQ3YEI5_9ACTN</name>
<protein>
    <recommendedName>
        <fullName evidence="1">Flavodoxin-like domain-containing protein</fullName>
    </recommendedName>
</protein>
<organism evidence="2 3">
    <name type="scientific">Paractinoplanes deccanensis</name>
    <dbReference type="NCBI Taxonomy" id="113561"/>
    <lineage>
        <taxon>Bacteria</taxon>
        <taxon>Bacillati</taxon>
        <taxon>Actinomycetota</taxon>
        <taxon>Actinomycetes</taxon>
        <taxon>Micromonosporales</taxon>
        <taxon>Micromonosporaceae</taxon>
        <taxon>Paractinoplanes</taxon>
    </lineage>
</organism>
<dbReference type="PROSITE" id="PS50902">
    <property type="entry name" value="FLAVODOXIN_LIKE"/>
    <property type="match status" value="1"/>
</dbReference>
<feature type="domain" description="Flavodoxin-like" evidence="1">
    <location>
        <begin position="4"/>
        <end position="162"/>
    </location>
</feature>
<dbReference type="PROSITE" id="PS00201">
    <property type="entry name" value="FLAVODOXIN"/>
    <property type="match status" value="1"/>
</dbReference>
<dbReference type="EMBL" id="BOMI01000146">
    <property type="protein sequence ID" value="GID78407.1"/>
    <property type="molecule type" value="Genomic_DNA"/>
</dbReference>
<dbReference type="SUPFAM" id="SSF52218">
    <property type="entry name" value="Flavoproteins"/>
    <property type="match status" value="1"/>
</dbReference>
<dbReference type="InterPro" id="IPR029039">
    <property type="entry name" value="Flavoprotein-like_sf"/>
</dbReference>
<dbReference type="RefSeq" id="WP_239169289.1">
    <property type="nucleotide sequence ID" value="NZ_BAAABO010000038.1"/>
</dbReference>
<comment type="caution">
    <text evidence="2">The sequence shown here is derived from an EMBL/GenBank/DDBJ whole genome shotgun (WGS) entry which is preliminary data.</text>
</comment>
<keyword evidence="3" id="KW-1185">Reference proteome</keyword>
<dbReference type="Proteomes" id="UP000609879">
    <property type="component" value="Unassembled WGS sequence"/>
</dbReference>
<gene>
    <name evidence="2" type="ORF">Ade02nite_70480</name>
</gene>
<proteinExistence type="predicted"/>
<evidence type="ECO:0000313" key="3">
    <source>
        <dbReference type="Proteomes" id="UP000609879"/>
    </source>
</evidence>